<dbReference type="InterPro" id="IPR005995">
    <property type="entry name" value="Pgm_bpd_ind"/>
</dbReference>
<protein>
    <recommendedName>
        <fullName evidence="9 10">2,3-bisphosphoglycerate-independent phosphoglycerate mutase</fullName>
        <shortName evidence="9">BPG-independent PGAM</shortName>
        <shortName evidence="9">Phosphoglyceromutase</shortName>
        <shortName evidence="9">iPGM</shortName>
        <ecNumber evidence="9 10">5.4.2.12</ecNumber>
    </recommendedName>
</protein>
<organism evidence="16 17">
    <name type="scientific">Legionella adelaidensis</name>
    <dbReference type="NCBI Taxonomy" id="45056"/>
    <lineage>
        <taxon>Bacteria</taxon>
        <taxon>Pseudomonadati</taxon>
        <taxon>Pseudomonadota</taxon>
        <taxon>Gammaproteobacteria</taxon>
        <taxon>Legionellales</taxon>
        <taxon>Legionellaceae</taxon>
        <taxon>Legionella</taxon>
    </lineage>
</organism>
<comment type="subunit">
    <text evidence="9">Monomer.</text>
</comment>
<evidence type="ECO:0000256" key="3">
    <source>
        <dbReference type="ARBA" id="ARBA00004798"/>
    </source>
</evidence>
<keyword evidence="5 9" id="KW-0479">Metal-binding</keyword>
<dbReference type="SUPFAM" id="SSF53649">
    <property type="entry name" value="Alkaline phosphatase-like"/>
    <property type="match status" value="1"/>
</dbReference>
<feature type="binding site" evidence="9 13">
    <location>
        <position position="399"/>
    </location>
    <ligand>
        <name>Mn(2+)</name>
        <dbReference type="ChEBI" id="CHEBI:29035"/>
        <label>1</label>
    </ligand>
</feature>
<feature type="binding site" evidence="9 13">
    <location>
        <position position="459"/>
    </location>
    <ligand>
        <name>Mn(2+)</name>
        <dbReference type="ChEBI" id="CHEBI:29035"/>
        <label>1</label>
    </ligand>
</feature>
<feature type="binding site" evidence="9 13">
    <location>
        <position position="403"/>
    </location>
    <ligand>
        <name>Mn(2+)</name>
        <dbReference type="ChEBI" id="CHEBI:29035"/>
        <label>1</label>
    </ligand>
</feature>
<feature type="binding site" evidence="9 13">
    <location>
        <position position="441"/>
    </location>
    <ligand>
        <name>Mn(2+)</name>
        <dbReference type="ChEBI" id="CHEBI:29035"/>
        <label>2</label>
    </ligand>
</feature>
<comment type="cofactor">
    <cofactor evidence="9">
        <name>Mn(2+)</name>
        <dbReference type="ChEBI" id="CHEBI:29035"/>
    </cofactor>
    <text evidence="9">Binds 2 manganese ions per subunit.</text>
</comment>
<evidence type="ECO:0000256" key="5">
    <source>
        <dbReference type="ARBA" id="ARBA00022723"/>
    </source>
</evidence>
<keyword evidence="17" id="KW-1185">Reference proteome</keyword>
<evidence type="ECO:0000256" key="12">
    <source>
        <dbReference type="PIRSR" id="PIRSR001492-2"/>
    </source>
</evidence>
<dbReference type="EMBL" id="LNKA01000001">
    <property type="protein sequence ID" value="KTC66522.1"/>
    <property type="molecule type" value="Genomic_DNA"/>
</dbReference>
<feature type="binding site" evidence="9 12">
    <location>
        <begin position="154"/>
        <end position="155"/>
    </location>
    <ligand>
        <name>substrate</name>
    </ligand>
</feature>
<dbReference type="RefSeq" id="WP_058462192.1">
    <property type="nucleotide sequence ID" value="NZ_CAAAHS010000007.1"/>
</dbReference>
<keyword evidence="6 9" id="KW-0324">Glycolysis</keyword>
<dbReference type="GO" id="GO:0030145">
    <property type="term" value="F:manganese ion binding"/>
    <property type="evidence" value="ECO:0007669"/>
    <property type="project" value="UniProtKB-UniRule"/>
</dbReference>
<dbReference type="UniPathway" id="UPA00109">
    <property type="reaction ID" value="UER00186"/>
</dbReference>
<comment type="caution">
    <text evidence="16">The sequence shown here is derived from an EMBL/GenBank/DDBJ whole genome shotgun (WGS) entry which is preliminary data.</text>
</comment>
<dbReference type="NCBIfam" id="TIGR01307">
    <property type="entry name" value="pgm_bpd_ind"/>
    <property type="match status" value="1"/>
</dbReference>
<evidence type="ECO:0000256" key="2">
    <source>
        <dbReference type="ARBA" id="ARBA00002315"/>
    </source>
</evidence>
<dbReference type="PATRIC" id="fig|45056.6.peg.1222"/>
<feature type="domain" description="Metalloenzyme" evidence="14">
    <location>
        <begin position="6"/>
        <end position="496"/>
    </location>
</feature>
<feature type="binding site" evidence="9 13">
    <location>
        <position position="440"/>
    </location>
    <ligand>
        <name>Mn(2+)</name>
        <dbReference type="ChEBI" id="CHEBI:29035"/>
        <label>2</label>
    </ligand>
</feature>
<feature type="binding site" evidence="9 13">
    <location>
        <position position="63"/>
    </location>
    <ligand>
        <name>Mn(2+)</name>
        <dbReference type="ChEBI" id="CHEBI:29035"/>
        <label>2</label>
    </ligand>
</feature>
<evidence type="ECO:0000259" key="14">
    <source>
        <dbReference type="Pfam" id="PF01676"/>
    </source>
</evidence>
<evidence type="ECO:0000256" key="7">
    <source>
        <dbReference type="ARBA" id="ARBA00023211"/>
    </source>
</evidence>
<feature type="binding site" evidence="9 12">
    <location>
        <position position="186"/>
    </location>
    <ligand>
        <name>substrate</name>
    </ligand>
</feature>
<comment type="pathway">
    <text evidence="3 9">Carbohydrate degradation; glycolysis; pyruvate from D-glyceraldehyde 3-phosphate: step 3/5.</text>
</comment>
<dbReference type="InterPro" id="IPR006124">
    <property type="entry name" value="Metalloenzyme"/>
</dbReference>
<dbReference type="FunFam" id="3.40.1450.10:FF:000002">
    <property type="entry name" value="2,3-bisphosphoglycerate-independent phosphoglycerate mutase"/>
    <property type="match status" value="1"/>
</dbReference>
<dbReference type="HAMAP" id="MF_01038">
    <property type="entry name" value="GpmI"/>
    <property type="match status" value="1"/>
</dbReference>
<evidence type="ECO:0000256" key="8">
    <source>
        <dbReference type="ARBA" id="ARBA00023235"/>
    </source>
</evidence>
<comment type="catalytic activity">
    <reaction evidence="1 9">
        <text>(2R)-2-phosphoglycerate = (2R)-3-phosphoglycerate</text>
        <dbReference type="Rhea" id="RHEA:15901"/>
        <dbReference type="ChEBI" id="CHEBI:58272"/>
        <dbReference type="ChEBI" id="CHEBI:58289"/>
        <dbReference type="EC" id="5.4.2.12"/>
    </reaction>
</comment>
<dbReference type="GO" id="GO:0006096">
    <property type="term" value="P:glycolytic process"/>
    <property type="evidence" value="ECO:0007669"/>
    <property type="project" value="UniProtKB-UniRule"/>
</dbReference>
<dbReference type="Pfam" id="PF06415">
    <property type="entry name" value="iPGM_N"/>
    <property type="match status" value="1"/>
</dbReference>
<comment type="function">
    <text evidence="2 9">Catalyzes the interconversion of 2-phosphoglycerate and 3-phosphoglycerate.</text>
</comment>
<accession>A0A0W0R640</accession>
<evidence type="ECO:0000256" key="4">
    <source>
        <dbReference type="ARBA" id="ARBA00008819"/>
    </source>
</evidence>
<keyword evidence="7 9" id="KW-0464">Manganese</keyword>
<dbReference type="AlphaFoldDB" id="A0A0W0R640"/>
<dbReference type="InterPro" id="IPR036646">
    <property type="entry name" value="PGAM_B_sf"/>
</dbReference>
<dbReference type="InterPro" id="IPR017850">
    <property type="entry name" value="Alkaline_phosphatase_core_sf"/>
</dbReference>
<dbReference type="PANTHER" id="PTHR31637">
    <property type="entry name" value="2,3-BISPHOSPHOGLYCERATE-INDEPENDENT PHOSPHOGLYCERATE MUTASE"/>
    <property type="match status" value="1"/>
</dbReference>
<evidence type="ECO:0000256" key="9">
    <source>
        <dbReference type="HAMAP-Rule" id="MF_01038"/>
    </source>
</evidence>
<dbReference type="GO" id="GO:0005829">
    <property type="term" value="C:cytosol"/>
    <property type="evidence" value="ECO:0007669"/>
    <property type="project" value="TreeGrafter"/>
</dbReference>
<evidence type="ECO:0000256" key="11">
    <source>
        <dbReference type="PIRSR" id="PIRSR001492-1"/>
    </source>
</evidence>
<evidence type="ECO:0000313" key="16">
    <source>
        <dbReference type="EMBL" id="KTC66522.1"/>
    </source>
</evidence>
<evidence type="ECO:0000259" key="15">
    <source>
        <dbReference type="Pfam" id="PF06415"/>
    </source>
</evidence>
<feature type="binding site" evidence="9 12">
    <location>
        <position position="192"/>
    </location>
    <ligand>
        <name>substrate</name>
    </ligand>
</feature>
<comment type="similarity">
    <text evidence="4 9">Belongs to the BPG-independent phosphoglycerate mutase family.</text>
</comment>
<dbReference type="InterPro" id="IPR011258">
    <property type="entry name" value="BPG-indep_PGM_N"/>
</dbReference>
<dbReference type="EC" id="5.4.2.12" evidence="9 10"/>
<dbReference type="SUPFAM" id="SSF64158">
    <property type="entry name" value="2,3-Bisphosphoglycerate-independent phosphoglycerate mutase, substrate-binding domain"/>
    <property type="match status" value="1"/>
</dbReference>
<name>A0A0W0R640_9GAMM</name>
<dbReference type="Gene3D" id="3.40.1450.10">
    <property type="entry name" value="BPG-independent phosphoglycerate mutase, domain B"/>
    <property type="match status" value="1"/>
</dbReference>
<evidence type="ECO:0000313" key="17">
    <source>
        <dbReference type="Proteomes" id="UP000054859"/>
    </source>
</evidence>
<dbReference type="CDD" id="cd16010">
    <property type="entry name" value="iPGM"/>
    <property type="match status" value="1"/>
</dbReference>
<keyword evidence="8 9" id="KW-0413">Isomerase</keyword>
<dbReference type="Pfam" id="PF01676">
    <property type="entry name" value="Metalloenzyme"/>
    <property type="match status" value="1"/>
</dbReference>
<dbReference type="GO" id="GO:0004619">
    <property type="term" value="F:phosphoglycerate mutase activity"/>
    <property type="evidence" value="ECO:0007669"/>
    <property type="project" value="UniProtKB-UniRule"/>
</dbReference>
<dbReference type="Proteomes" id="UP000054859">
    <property type="component" value="Unassembled WGS sequence"/>
</dbReference>
<evidence type="ECO:0000256" key="13">
    <source>
        <dbReference type="PIRSR" id="PIRSR001492-3"/>
    </source>
</evidence>
<sequence>MTTNQPLILVILDGWGYREETQYNAIAEANKPNWDHWWETQEHILLEASGLPVGLPDQQMGNSEVGHMHIGAGRVISQDYTRINESLKNGEFANNPIFIETIEELKKSGKALHLMGLFSPGGVHSHEEHLFALLDLCAEKEFNHVYLHLFLDGRDTPPQSALSSFKRLKSQLSKHPVALVCSITGRYFAMDRDKRWQRIEPVYQLLTELKSEHSFKTPELALEAFYHKGIYDEFIPPTRIGEGKCINDGDAVLFFNFRADRARQLSKVFLDDQFEHFPRPKRPQLARFISMTQYAKELPTVIAFPPATLQNTLGSLLADHGLRQLRIAETEKYAHVTFFLNGGSEQIFANEKRILIQSPLVKTYDLQPEMSAFKVTQTIVDAIESEAYDVIICNFANADMVGHTGNFQATVKAIETIDKALSLIWNALNKKKGYLLITSDHGNAEAMFDENTKQAHTAHTTNLVPFLFIGEGWHFIRKTGTLIDIAPTVLTLLGIDPPAEMTGHVLLSKNQAS</sequence>
<dbReference type="PANTHER" id="PTHR31637:SF0">
    <property type="entry name" value="2,3-BISPHOSPHOGLYCERATE-INDEPENDENT PHOSPHOGLYCERATE MUTASE"/>
    <property type="match status" value="1"/>
</dbReference>
<evidence type="ECO:0000256" key="10">
    <source>
        <dbReference type="NCBIfam" id="TIGR01307"/>
    </source>
</evidence>
<gene>
    <name evidence="9 16" type="primary">gpmI</name>
    <name evidence="16" type="ORF">Lade_1180</name>
</gene>
<dbReference type="Gene3D" id="3.40.720.10">
    <property type="entry name" value="Alkaline Phosphatase, subunit A"/>
    <property type="match status" value="1"/>
</dbReference>
<dbReference type="STRING" id="45056.Lade_1180"/>
<dbReference type="OrthoDB" id="9800863at2"/>
<dbReference type="PIRSF" id="PIRSF001492">
    <property type="entry name" value="IPGAM"/>
    <property type="match status" value="1"/>
</dbReference>
<dbReference type="GO" id="GO:0006007">
    <property type="term" value="P:glucose catabolic process"/>
    <property type="evidence" value="ECO:0007669"/>
    <property type="project" value="InterPro"/>
</dbReference>
<evidence type="ECO:0000256" key="1">
    <source>
        <dbReference type="ARBA" id="ARBA00000370"/>
    </source>
</evidence>
<feature type="active site" description="Phosphoserine intermediate" evidence="9 11">
    <location>
        <position position="63"/>
    </location>
</feature>
<evidence type="ECO:0000256" key="6">
    <source>
        <dbReference type="ARBA" id="ARBA00023152"/>
    </source>
</evidence>
<feature type="domain" description="BPG-independent PGAM N-terminal" evidence="15">
    <location>
        <begin position="83"/>
        <end position="295"/>
    </location>
</feature>
<feature type="binding site" evidence="9 12">
    <location>
        <position position="332"/>
    </location>
    <ligand>
        <name>substrate</name>
    </ligand>
</feature>
<feature type="binding site" evidence="9 13">
    <location>
        <position position="13"/>
    </location>
    <ligand>
        <name>Mn(2+)</name>
        <dbReference type="ChEBI" id="CHEBI:29035"/>
        <label>2</label>
    </ligand>
</feature>
<proteinExistence type="inferred from homology"/>
<reference evidence="16 17" key="1">
    <citation type="submission" date="2015-11" db="EMBL/GenBank/DDBJ databases">
        <title>Identification of large and diverse effector repertoires of 38 Legionella species.</title>
        <authorList>
            <person name="Burstein D."/>
            <person name="Amaro F."/>
            <person name="Zusman T."/>
            <person name="Lifshitz Z."/>
            <person name="Cohen O."/>
            <person name="Gilbert J.A."/>
            <person name="Pupko T."/>
            <person name="Shuman H.A."/>
            <person name="Segal G."/>
        </authorList>
    </citation>
    <scope>NUCLEOTIDE SEQUENCE [LARGE SCALE GENOMIC DNA]</scope>
    <source>
        <strain evidence="16 17">1762-AUS-E</strain>
    </source>
</reference>
<feature type="binding site" evidence="9 12">
    <location>
        <position position="124"/>
    </location>
    <ligand>
        <name>substrate</name>
    </ligand>
</feature>
<feature type="binding site" evidence="9 12">
    <location>
        <begin position="258"/>
        <end position="261"/>
    </location>
    <ligand>
        <name>substrate</name>
    </ligand>
</feature>